<evidence type="ECO:0000313" key="2">
    <source>
        <dbReference type="EMBL" id="MDC2888766.1"/>
    </source>
</evidence>
<dbReference type="EMBL" id="JAQOMS010000002">
    <property type="protein sequence ID" value="MDC2888766.1"/>
    <property type="molecule type" value="Genomic_DNA"/>
</dbReference>
<evidence type="ECO:0008006" key="4">
    <source>
        <dbReference type="Google" id="ProtNLM"/>
    </source>
</evidence>
<feature type="signal peptide" evidence="1">
    <location>
        <begin position="1"/>
        <end position="22"/>
    </location>
</feature>
<protein>
    <recommendedName>
        <fullName evidence="4">Lipoprotein</fullName>
    </recommendedName>
</protein>
<name>A0ABT5FB43_9GAMM</name>
<accession>A0ABT5FB43</accession>
<dbReference type="PROSITE" id="PS51257">
    <property type="entry name" value="PROKAR_LIPOPROTEIN"/>
    <property type="match status" value="1"/>
</dbReference>
<keyword evidence="3" id="KW-1185">Reference proteome</keyword>
<dbReference type="RefSeq" id="WP_272180341.1">
    <property type="nucleotide sequence ID" value="NZ_JAQOMS010000002.1"/>
</dbReference>
<reference evidence="2 3" key="1">
    <citation type="submission" date="2023-01" db="EMBL/GenBank/DDBJ databases">
        <title>Psychrosphaera sp. nov., isolated from marine algae.</title>
        <authorList>
            <person name="Bayburt H."/>
            <person name="Choi B.J."/>
            <person name="Kim J.M."/>
            <person name="Choi D.G."/>
            <person name="Jeon C.O."/>
        </authorList>
    </citation>
    <scope>NUCLEOTIDE SEQUENCE [LARGE SCALE GENOMIC DNA]</scope>
    <source>
        <strain evidence="2 3">G1-22</strain>
    </source>
</reference>
<sequence>MQFYTKLKFTRVCLLTSMVLSALMLTGCLTTEEAKQEATIKVKKARNKQVSPTSLSSLLTIKGTKMLVCLVVIMLPHLI</sequence>
<proteinExistence type="predicted"/>
<dbReference type="Proteomes" id="UP001528411">
    <property type="component" value="Unassembled WGS sequence"/>
</dbReference>
<gene>
    <name evidence="2" type="ORF">PN838_08255</name>
</gene>
<comment type="caution">
    <text evidence="2">The sequence shown here is derived from an EMBL/GenBank/DDBJ whole genome shotgun (WGS) entry which is preliminary data.</text>
</comment>
<organism evidence="2 3">
    <name type="scientific">Psychrosphaera algicola</name>
    <dbReference type="NCBI Taxonomy" id="3023714"/>
    <lineage>
        <taxon>Bacteria</taxon>
        <taxon>Pseudomonadati</taxon>
        <taxon>Pseudomonadota</taxon>
        <taxon>Gammaproteobacteria</taxon>
        <taxon>Alteromonadales</taxon>
        <taxon>Pseudoalteromonadaceae</taxon>
        <taxon>Psychrosphaera</taxon>
    </lineage>
</organism>
<keyword evidence="1" id="KW-0732">Signal</keyword>
<feature type="chain" id="PRO_5046664609" description="Lipoprotein" evidence="1">
    <location>
        <begin position="23"/>
        <end position="79"/>
    </location>
</feature>
<evidence type="ECO:0000256" key="1">
    <source>
        <dbReference type="SAM" id="SignalP"/>
    </source>
</evidence>
<evidence type="ECO:0000313" key="3">
    <source>
        <dbReference type="Proteomes" id="UP001528411"/>
    </source>
</evidence>